<dbReference type="InterPro" id="IPR015262">
    <property type="entry name" value="tRNA_Ile_lys_synt_subst-bd"/>
</dbReference>
<dbReference type="SUPFAM" id="SSF82829">
    <property type="entry name" value="MesJ substrate recognition domain-like"/>
    <property type="match status" value="1"/>
</dbReference>
<accession>A0ABW8Z3J2</accession>
<dbReference type="Gene3D" id="3.40.50.620">
    <property type="entry name" value="HUPs"/>
    <property type="match status" value="1"/>
</dbReference>
<dbReference type="InterPro" id="IPR014729">
    <property type="entry name" value="Rossmann-like_a/b/a_fold"/>
</dbReference>
<keyword evidence="6 8" id="KW-0067">ATP-binding</keyword>
<evidence type="ECO:0000256" key="7">
    <source>
        <dbReference type="ARBA" id="ARBA00048539"/>
    </source>
</evidence>
<dbReference type="InterPro" id="IPR011063">
    <property type="entry name" value="TilS/TtcA_N"/>
</dbReference>
<gene>
    <name evidence="8 10" type="primary">tilS</name>
    <name evidence="10" type="ORF">PQR63_04335</name>
</gene>
<dbReference type="PANTHER" id="PTHR43033:SF1">
    <property type="entry name" value="TRNA(ILE)-LYSIDINE SYNTHASE-RELATED"/>
    <property type="match status" value="1"/>
</dbReference>
<comment type="catalytic activity">
    <reaction evidence="7 8">
        <text>cytidine(34) in tRNA(Ile2) + L-lysine + ATP = lysidine(34) in tRNA(Ile2) + AMP + diphosphate + H(+)</text>
        <dbReference type="Rhea" id="RHEA:43744"/>
        <dbReference type="Rhea" id="RHEA-COMP:10625"/>
        <dbReference type="Rhea" id="RHEA-COMP:10670"/>
        <dbReference type="ChEBI" id="CHEBI:15378"/>
        <dbReference type="ChEBI" id="CHEBI:30616"/>
        <dbReference type="ChEBI" id="CHEBI:32551"/>
        <dbReference type="ChEBI" id="CHEBI:33019"/>
        <dbReference type="ChEBI" id="CHEBI:82748"/>
        <dbReference type="ChEBI" id="CHEBI:83665"/>
        <dbReference type="ChEBI" id="CHEBI:456215"/>
        <dbReference type="EC" id="6.3.4.19"/>
    </reaction>
</comment>
<organism evidence="10 11">
    <name type="scientific">Herbaspirillum rhizosphaerae</name>
    <dbReference type="NCBI Taxonomy" id="346179"/>
    <lineage>
        <taxon>Bacteria</taxon>
        <taxon>Pseudomonadati</taxon>
        <taxon>Pseudomonadota</taxon>
        <taxon>Betaproteobacteria</taxon>
        <taxon>Burkholderiales</taxon>
        <taxon>Oxalobacteraceae</taxon>
        <taxon>Herbaspirillum</taxon>
    </lineage>
</organism>
<dbReference type="Pfam" id="PF01171">
    <property type="entry name" value="ATP_bind_3"/>
    <property type="match status" value="1"/>
</dbReference>
<evidence type="ECO:0000313" key="10">
    <source>
        <dbReference type="EMBL" id="MFL9877594.1"/>
    </source>
</evidence>
<dbReference type="CDD" id="cd01992">
    <property type="entry name" value="TilS_N"/>
    <property type="match status" value="1"/>
</dbReference>
<dbReference type="EC" id="6.3.4.19" evidence="8"/>
<protein>
    <recommendedName>
        <fullName evidence="8">tRNA(Ile)-lysidine synthase</fullName>
        <ecNumber evidence="8">6.3.4.19</ecNumber>
    </recommendedName>
    <alternativeName>
        <fullName evidence="8">tRNA(Ile)-2-lysyl-cytidine synthase</fullName>
    </alternativeName>
    <alternativeName>
        <fullName evidence="8">tRNA(Ile)-lysidine synthetase</fullName>
    </alternativeName>
</protein>
<sequence length="476" mass="53323">MSATSGAQRTLQQELTQALQALVSSHGGDEAFSVAFPAIAIAYSGGLDSSVLLHLAATFAHEHGIRLFAFHIHHGISDNADSWQMHCRQESERLGAVFDTRNIALKDLDKSGVEEAARIGRYHALGELCRVHGVTLLLTAHHQDDQAETILLQLLRGSGVAGMSGMDQANAAANLLGNDQLLLARPLLSASRATLEQYATAHTLSFVDDESNNDTRYVRNALRHRIMPALAELFPGFQERFTRSASHAQSAQRLLVTLAQQDLAACLDGEYLSVLALRALDIDRIDNLLRHWFALRNLRMPSSAWLLELRTQLLEAKSDAQLCVTHPDCHIRRYRDRVFLTPRRPAFDEHTEPMEFVWRGELKLHFPQFAGSLFFDVADVGFNAAWLRGQQLSVRLRSGGERVKLAWNRPTKSVKYHYQAMDIPAWERSYLPMVFAGEQILYAAGIGMDCHAQRETIAEESDRDTRIALRWQADLS</sequence>
<reference evidence="10 11" key="1">
    <citation type="journal article" date="2024" name="Chem. Sci.">
        <title>Discovery of megapolipeptins by genome mining of a Burkholderiales bacteria collection.</title>
        <authorList>
            <person name="Paulo B.S."/>
            <person name="Recchia M.J.J."/>
            <person name="Lee S."/>
            <person name="Fergusson C.H."/>
            <person name="Romanowski S.B."/>
            <person name="Hernandez A."/>
            <person name="Krull N."/>
            <person name="Liu D.Y."/>
            <person name="Cavanagh H."/>
            <person name="Bos A."/>
            <person name="Gray C.A."/>
            <person name="Murphy B.T."/>
            <person name="Linington R.G."/>
            <person name="Eustaquio A.S."/>
        </authorList>
    </citation>
    <scope>NUCLEOTIDE SEQUENCE [LARGE SCALE GENOMIC DNA]</scope>
    <source>
        <strain evidence="10 11">RL21-008-BIB-B</strain>
    </source>
</reference>
<comment type="similarity">
    <text evidence="8">Belongs to the tRNA(Ile)-lysidine synthase family.</text>
</comment>
<evidence type="ECO:0000256" key="4">
    <source>
        <dbReference type="ARBA" id="ARBA00022694"/>
    </source>
</evidence>
<evidence type="ECO:0000256" key="8">
    <source>
        <dbReference type="HAMAP-Rule" id="MF_01161"/>
    </source>
</evidence>
<name>A0ABW8Z3J2_9BURK</name>
<evidence type="ECO:0000256" key="1">
    <source>
        <dbReference type="ARBA" id="ARBA00004496"/>
    </source>
</evidence>
<evidence type="ECO:0000256" key="3">
    <source>
        <dbReference type="ARBA" id="ARBA00022598"/>
    </source>
</evidence>
<feature type="binding site" evidence="8">
    <location>
        <begin position="44"/>
        <end position="49"/>
    </location>
    <ligand>
        <name>ATP</name>
        <dbReference type="ChEBI" id="CHEBI:30616"/>
    </ligand>
</feature>
<dbReference type="Pfam" id="PF11734">
    <property type="entry name" value="TilS_C"/>
    <property type="match status" value="1"/>
</dbReference>
<dbReference type="GO" id="GO:0032267">
    <property type="term" value="F:tRNA(Ile)-lysidine synthase activity"/>
    <property type="evidence" value="ECO:0007669"/>
    <property type="project" value="UniProtKB-EC"/>
</dbReference>
<dbReference type="InterPro" id="IPR012796">
    <property type="entry name" value="Lysidine-tRNA-synth_C"/>
</dbReference>
<dbReference type="Proteomes" id="UP001629214">
    <property type="component" value="Unassembled WGS sequence"/>
</dbReference>
<dbReference type="NCBIfam" id="TIGR02433">
    <property type="entry name" value="lysidine_TilS_C"/>
    <property type="match status" value="1"/>
</dbReference>
<proteinExistence type="inferred from homology"/>
<evidence type="ECO:0000259" key="9">
    <source>
        <dbReference type="SMART" id="SM00977"/>
    </source>
</evidence>
<dbReference type="SUPFAM" id="SSF56037">
    <property type="entry name" value="PheT/TilS domain"/>
    <property type="match status" value="1"/>
</dbReference>
<dbReference type="InterPro" id="IPR012094">
    <property type="entry name" value="tRNA_Ile_lys_synt"/>
</dbReference>
<comment type="caution">
    <text evidence="10">The sequence shown here is derived from an EMBL/GenBank/DDBJ whole genome shotgun (WGS) entry which is preliminary data.</text>
</comment>
<evidence type="ECO:0000313" key="11">
    <source>
        <dbReference type="Proteomes" id="UP001629214"/>
    </source>
</evidence>
<dbReference type="NCBIfam" id="TIGR02432">
    <property type="entry name" value="lysidine_TilS_N"/>
    <property type="match status" value="1"/>
</dbReference>
<evidence type="ECO:0000256" key="6">
    <source>
        <dbReference type="ARBA" id="ARBA00022840"/>
    </source>
</evidence>
<dbReference type="SUPFAM" id="SSF52402">
    <property type="entry name" value="Adenine nucleotide alpha hydrolases-like"/>
    <property type="match status" value="1"/>
</dbReference>
<comment type="domain">
    <text evidence="8">The N-terminal region contains the highly conserved SGGXDS motif, predicted to be a P-loop motif involved in ATP binding.</text>
</comment>
<keyword evidence="3 8" id="KW-0436">Ligase</keyword>
<comment type="subcellular location">
    <subcellularLocation>
        <location evidence="1 8">Cytoplasm</location>
    </subcellularLocation>
</comment>
<dbReference type="SMART" id="SM00977">
    <property type="entry name" value="TilS_C"/>
    <property type="match status" value="1"/>
</dbReference>
<dbReference type="EMBL" id="JAQQFR010000002">
    <property type="protein sequence ID" value="MFL9877594.1"/>
    <property type="molecule type" value="Genomic_DNA"/>
</dbReference>
<dbReference type="Gene3D" id="1.20.59.20">
    <property type="match status" value="1"/>
</dbReference>
<comment type="function">
    <text evidence="8">Ligates lysine onto the cytidine present at position 34 of the AUA codon-specific tRNA(Ile) that contains the anticodon CAU, in an ATP-dependent manner. Cytidine is converted to lysidine, thus changing the amino acid specificity of the tRNA from methionine to isoleucine.</text>
</comment>
<dbReference type="HAMAP" id="MF_01161">
    <property type="entry name" value="tRNA_Ile_lys_synt"/>
    <property type="match status" value="1"/>
</dbReference>
<dbReference type="Pfam" id="PF09179">
    <property type="entry name" value="TilS"/>
    <property type="match status" value="1"/>
</dbReference>
<keyword evidence="4 8" id="KW-0819">tRNA processing</keyword>
<evidence type="ECO:0000256" key="2">
    <source>
        <dbReference type="ARBA" id="ARBA00022490"/>
    </source>
</evidence>
<keyword evidence="11" id="KW-1185">Reference proteome</keyword>
<keyword evidence="2 8" id="KW-0963">Cytoplasm</keyword>
<evidence type="ECO:0000256" key="5">
    <source>
        <dbReference type="ARBA" id="ARBA00022741"/>
    </source>
</evidence>
<feature type="domain" description="Lysidine-tRNA(Ile) synthetase C-terminal" evidence="9">
    <location>
        <begin position="392"/>
        <end position="471"/>
    </location>
</feature>
<dbReference type="PANTHER" id="PTHR43033">
    <property type="entry name" value="TRNA(ILE)-LYSIDINE SYNTHASE-RELATED"/>
    <property type="match status" value="1"/>
</dbReference>
<dbReference type="RefSeq" id="WP_408165934.1">
    <property type="nucleotide sequence ID" value="NZ_JAQQFR010000002.1"/>
</dbReference>
<dbReference type="InterPro" id="IPR012795">
    <property type="entry name" value="tRNA_Ile_lys_synt_N"/>
</dbReference>
<keyword evidence="5 8" id="KW-0547">Nucleotide-binding</keyword>